<keyword evidence="2" id="KW-1185">Reference proteome</keyword>
<accession>A0A098VRV8</accession>
<dbReference type="HOGENOM" id="CLU_1332222_0_0_1"/>
<evidence type="ECO:0000313" key="2">
    <source>
        <dbReference type="Proteomes" id="UP000029725"/>
    </source>
</evidence>
<dbReference type="Proteomes" id="UP000029725">
    <property type="component" value="Unassembled WGS sequence"/>
</dbReference>
<proteinExistence type="predicted"/>
<sequence length="206" mass="22691">MSPDAVKCVQMLSNVSKCYQMCPDAAKSTPNQRWIEKCPKWICTCTVLLKCWPKAIAPGLMIRHFRSSLPDKTWSMESISINAFGVPIAHSCPSSISQSIMDRVSVSGILVRSCLQTVSILSPSFATHPLNILSTNCCCGFISDPNELEAGIEYCVPYDSYPALLFTMQADDVFSEQGNCYALGMEQPVPWCSINVQISSWTCGKL</sequence>
<dbReference type="RefSeq" id="XP_013236868.1">
    <property type="nucleotide sequence ID" value="XM_013381414.1"/>
</dbReference>
<dbReference type="AlphaFoldDB" id="A0A098VRV8"/>
<evidence type="ECO:0000313" key="1">
    <source>
        <dbReference type="EMBL" id="KGG50441.1"/>
    </source>
</evidence>
<dbReference type="GeneID" id="25260655"/>
<gene>
    <name evidence="1" type="ORF">DI09_6p250</name>
</gene>
<protein>
    <submittedName>
        <fullName evidence="1">Uncharacterized protein</fullName>
    </submittedName>
</protein>
<name>A0A098VRV8_9MICR</name>
<comment type="caution">
    <text evidence="1">The sequence shown here is derived from an EMBL/GenBank/DDBJ whole genome shotgun (WGS) entry which is preliminary data.</text>
</comment>
<organism evidence="1 2">
    <name type="scientific">Mitosporidium daphniae</name>
    <dbReference type="NCBI Taxonomy" id="1485682"/>
    <lineage>
        <taxon>Eukaryota</taxon>
        <taxon>Fungi</taxon>
        <taxon>Fungi incertae sedis</taxon>
        <taxon>Microsporidia</taxon>
        <taxon>Mitosporidium</taxon>
    </lineage>
</organism>
<reference evidence="1 2" key="1">
    <citation type="submission" date="2014-04" db="EMBL/GenBank/DDBJ databases">
        <title>A new species of microsporidia sheds light on the evolution of extreme parasitism.</title>
        <authorList>
            <person name="Haag K.L."/>
            <person name="James T.Y."/>
            <person name="Larsson R."/>
            <person name="Schaer T.M."/>
            <person name="Refardt D."/>
            <person name="Pombert J.-F."/>
            <person name="Ebert D."/>
        </authorList>
    </citation>
    <scope>NUCLEOTIDE SEQUENCE [LARGE SCALE GENOMIC DNA]</scope>
    <source>
        <strain evidence="1 2">UGP3</strain>
        <tissue evidence="1">Spores</tissue>
    </source>
</reference>
<dbReference type="VEuPathDB" id="MicrosporidiaDB:DI09_6p250"/>
<dbReference type="EMBL" id="JMKJ01000579">
    <property type="protein sequence ID" value="KGG50441.1"/>
    <property type="molecule type" value="Genomic_DNA"/>
</dbReference>